<dbReference type="InterPro" id="IPR050523">
    <property type="entry name" value="AKR_Detox_Biosynth"/>
</dbReference>
<sequence length="274" mass="31029">MHRCHGARITSPDEFNQCLDLFQEKGYCEIDTARVYDAGRQEAFTREAHWKERGLPIATKWYPLGAGSHRAKMLKEKLEGSLRELGTDCLDVFYLHDFQTLDELYRQGKFKQLGLSNFSAYEVAEIGSSGKYKSTDEPTDGRFSEKSSYQGKTYRWRYFKPSVCRALEVALEVPEPVVEKYGLTLVEVALRWCVRHSGLNIVRGKDGVVTGFSSLGQLQGNLADLEKGPLPAEVVDALDQAWLITEADSSTFWHGELKYAYDTEDALFGKKDSK</sequence>
<evidence type="ECO:0000313" key="5">
    <source>
        <dbReference type="Proteomes" id="UP000184383"/>
    </source>
</evidence>
<feature type="domain" description="NADP-dependent oxidoreductase" evidence="3">
    <location>
        <begin position="151"/>
        <end position="242"/>
    </location>
</feature>
<dbReference type="RefSeq" id="XP_040689908.1">
    <property type="nucleotide sequence ID" value="XM_040839443.1"/>
</dbReference>
<dbReference type="EMBL" id="KV878212">
    <property type="protein sequence ID" value="OJJ36232.1"/>
    <property type="molecule type" value="Genomic_DNA"/>
</dbReference>
<dbReference type="PANTHER" id="PTHR43364">
    <property type="entry name" value="NADH-SPECIFIC METHYLGLYOXAL REDUCTASE-RELATED"/>
    <property type="match status" value="1"/>
</dbReference>
<dbReference type="Proteomes" id="UP000184383">
    <property type="component" value="Unassembled WGS sequence"/>
</dbReference>
<evidence type="ECO:0000256" key="1">
    <source>
        <dbReference type="ARBA" id="ARBA00023002"/>
    </source>
</evidence>
<dbReference type="VEuPathDB" id="FungiDB:ASPWEDRAFT_741461"/>
<dbReference type="OrthoDB" id="2310150at2759"/>
<dbReference type="GO" id="GO:0016491">
    <property type="term" value="F:oxidoreductase activity"/>
    <property type="evidence" value="ECO:0007669"/>
    <property type="project" value="UniProtKB-KW"/>
</dbReference>
<keyword evidence="1" id="KW-0560">Oxidoreductase</keyword>
<dbReference type="InterPro" id="IPR036812">
    <property type="entry name" value="NAD(P)_OxRdtase_dom_sf"/>
</dbReference>
<reference evidence="5" key="1">
    <citation type="journal article" date="2017" name="Genome Biol.">
        <title>Comparative genomics reveals high biological diversity and specific adaptations in the industrially and medically important fungal genus Aspergillus.</title>
        <authorList>
            <person name="de Vries R.P."/>
            <person name="Riley R."/>
            <person name="Wiebenga A."/>
            <person name="Aguilar-Osorio G."/>
            <person name="Amillis S."/>
            <person name="Uchima C.A."/>
            <person name="Anderluh G."/>
            <person name="Asadollahi M."/>
            <person name="Askin M."/>
            <person name="Barry K."/>
            <person name="Battaglia E."/>
            <person name="Bayram O."/>
            <person name="Benocci T."/>
            <person name="Braus-Stromeyer S.A."/>
            <person name="Caldana C."/>
            <person name="Canovas D."/>
            <person name="Cerqueira G.C."/>
            <person name="Chen F."/>
            <person name="Chen W."/>
            <person name="Choi C."/>
            <person name="Clum A."/>
            <person name="Dos Santos R.A."/>
            <person name="Damasio A.R."/>
            <person name="Diallinas G."/>
            <person name="Emri T."/>
            <person name="Fekete E."/>
            <person name="Flipphi M."/>
            <person name="Freyberg S."/>
            <person name="Gallo A."/>
            <person name="Gournas C."/>
            <person name="Habgood R."/>
            <person name="Hainaut M."/>
            <person name="Harispe M.L."/>
            <person name="Henrissat B."/>
            <person name="Hilden K.S."/>
            <person name="Hope R."/>
            <person name="Hossain A."/>
            <person name="Karabika E."/>
            <person name="Karaffa L."/>
            <person name="Karanyi Z."/>
            <person name="Krasevec N."/>
            <person name="Kuo A."/>
            <person name="Kusch H."/>
            <person name="LaButti K."/>
            <person name="Lagendijk E.L."/>
            <person name="Lapidus A."/>
            <person name="Levasseur A."/>
            <person name="Lindquist E."/>
            <person name="Lipzen A."/>
            <person name="Logrieco A.F."/>
            <person name="MacCabe A."/>
            <person name="Maekelae M.R."/>
            <person name="Malavazi I."/>
            <person name="Melin P."/>
            <person name="Meyer V."/>
            <person name="Mielnichuk N."/>
            <person name="Miskei M."/>
            <person name="Molnar A.P."/>
            <person name="Mule G."/>
            <person name="Ngan C.Y."/>
            <person name="Orejas M."/>
            <person name="Orosz E."/>
            <person name="Ouedraogo J.P."/>
            <person name="Overkamp K.M."/>
            <person name="Park H.-S."/>
            <person name="Perrone G."/>
            <person name="Piumi F."/>
            <person name="Punt P.J."/>
            <person name="Ram A.F."/>
            <person name="Ramon A."/>
            <person name="Rauscher S."/>
            <person name="Record E."/>
            <person name="Riano-Pachon D.M."/>
            <person name="Robert V."/>
            <person name="Roehrig J."/>
            <person name="Ruller R."/>
            <person name="Salamov A."/>
            <person name="Salih N.S."/>
            <person name="Samson R.A."/>
            <person name="Sandor E."/>
            <person name="Sanguinetti M."/>
            <person name="Schuetze T."/>
            <person name="Sepcic K."/>
            <person name="Shelest E."/>
            <person name="Sherlock G."/>
            <person name="Sophianopoulou V."/>
            <person name="Squina F.M."/>
            <person name="Sun H."/>
            <person name="Susca A."/>
            <person name="Todd R.B."/>
            <person name="Tsang A."/>
            <person name="Unkles S.E."/>
            <person name="van de Wiele N."/>
            <person name="van Rossen-Uffink D."/>
            <person name="Oliveira J.V."/>
            <person name="Vesth T.C."/>
            <person name="Visser J."/>
            <person name="Yu J.-H."/>
            <person name="Zhou M."/>
            <person name="Andersen M.R."/>
            <person name="Archer D.B."/>
            <person name="Baker S.E."/>
            <person name="Benoit I."/>
            <person name="Brakhage A.A."/>
            <person name="Braus G.H."/>
            <person name="Fischer R."/>
            <person name="Frisvad J.C."/>
            <person name="Goldman G.H."/>
            <person name="Houbraken J."/>
            <person name="Oakley B."/>
            <person name="Pocsi I."/>
            <person name="Scazzocchio C."/>
            <person name="Seiboth B."/>
            <person name="vanKuyk P.A."/>
            <person name="Wortman J."/>
            <person name="Dyer P.S."/>
            <person name="Grigoriev I.V."/>
        </authorList>
    </citation>
    <scope>NUCLEOTIDE SEQUENCE [LARGE SCALE GENOMIC DNA]</scope>
    <source>
        <strain evidence="5">DTO 134E9</strain>
    </source>
</reference>
<feature type="domain" description="NADP-dependent oxidoreductase" evidence="3">
    <location>
        <begin position="10"/>
        <end position="132"/>
    </location>
</feature>
<dbReference type="PRINTS" id="PR00069">
    <property type="entry name" value="ALDKETRDTASE"/>
</dbReference>
<gene>
    <name evidence="4" type="ORF">ASPWEDRAFT_741461</name>
</gene>
<dbReference type="Gene3D" id="3.20.20.100">
    <property type="entry name" value="NADP-dependent oxidoreductase domain"/>
    <property type="match status" value="2"/>
</dbReference>
<comment type="similarity">
    <text evidence="2">Belongs to the aldo/keto reductase family. Aldo/keto reductase 2 subfamily.</text>
</comment>
<evidence type="ECO:0000313" key="4">
    <source>
        <dbReference type="EMBL" id="OJJ36232.1"/>
    </source>
</evidence>
<dbReference type="GeneID" id="63755291"/>
<dbReference type="STRING" id="1073089.A0A1L9RMU5"/>
<evidence type="ECO:0000256" key="2">
    <source>
        <dbReference type="ARBA" id="ARBA00038157"/>
    </source>
</evidence>
<dbReference type="Pfam" id="PF00248">
    <property type="entry name" value="Aldo_ket_red"/>
    <property type="match status" value="2"/>
</dbReference>
<accession>A0A1L9RMU5</accession>
<dbReference type="AlphaFoldDB" id="A0A1L9RMU5"/>
<dbReference type="InterPro" id="IPR020471">
    <property type="entry name" value="AKR"/>
</dbReference>
<organism evidence="4 5">
    <name type="scientific">Aspergillus wentii DTO 134E9</name>
    <dbReference type="NCBI Taxonomy" id="1073089"/>
    <lineage>
        <taxon>Eukaryota</taxon>
        <taxon>Fungi</taxon>
        <taxon>Dikarya</taxon>
        <taxon>Ascomycota</taxon>
        <taxon>Pezizomycotina</taxon>
        <taxon>Eurotiomycetes</taxon>
        <taxon>Eurotiomycetidae</taxon>
        <taxon>Eurotiales</taxon>
        <taxon>Aspergillaceae</taxon>
        <taxon>Aspergillus</taxon>
        <taxon>Aspergillus subgen. Cremei</taxon>
    </lineage>
</organism>
<dbReference type="InterPro" id="IPR023210">
    <property type="entry name" value="NADP_OxRdtase_dom"/>
</dbReference>
<keyword evidence="5" id="KW-1185">Reference proteome</keyword>
<proteinExistence type="inferred from homology"/>
<name>A0A1L9RMU5_ASPWE</name>
<dbReference type="SUPFAM" id="SSF51430">
    <property type="entry name" value="NAD(P)-linked oxidoreductase"/>
    <property type="match status" value="1"/>
</dbReference>
<protein>
    <recommendedName>
        <fullName evidence="3">NADP-dependent oxidoreductase domain-containing protein</fullName>
    </recommendedName>
</protein>
<dbReference type="PANTHER" id="PTHR43364:SF4">
    <property type="entry name" value="NAD(P)-LINKED OXIDOREDUCTASE SUPERFAMILY PROTEIN"/>
    <property type="match status" value="1"/>
</dbReference>
<evidence type="ECO:0000259" key="3">
    <source>
        <dbReference type="Pfam" id="PF00248"/>
    </source>
</evidence>